<gene>
    <name evidence="9" type="ORF">DSCA_36550</name>
</gene>
<feature type="domain" description="TRAP C4-dicarboxylate transport system permease DctM subunit" evidence="8">
    <location>
        <begin position="12"/>
        <end position="433"/>
    </location>
</feature>
<dbReference type="Proteomes" id="UP000427906">
    <property type="component" value="Chromosome"/>
</dbReference>
<dbReference type="GO" id="GO:0005886">
    <property type="term" value="C:plasma membrane"/>
    <property type="evidence" value="ECO:0007669"/>
    <property type="project" value="UniProtKB-SubCell"/>
</dbReference>
<keyword evidence="4 7" id="KW-0812">Transmembrane</keyword>
<feature type="transmembrane region" description="Helical" evidence="7">
    <location>
        <begin position="12"/>
        <end position="41"/>
    </location>
</feature>
<keyword evidence="2" id="KW-1003">Cell membrane</keyword>
<dbReference type="InterPro" id="IPR010656">
    <property type="entry name" value="DctM"/>
</dbReference>
<evidence type="ECO:0000313" key="10">
    <source>
        <dbReference type="Proteomes" id="UP000427906"/>
    </source>
</evidence>
<proteinExistence type="predicted"/>
<feature type="transmembrane region" description="Helical" evidence="7">
    <location>
        <begin position="62"/>
        <end position="80"/>
    </location>
</feature>
<sequence length="444" mass="47184">MIDISPQLLTVLMFTSLAIGLFLGHSLAFVLGGLSVIFGLISWGPDSLNMFMSRIFSMMNNYVLIAVPLFIFMAQMLGQSKVSDGLFDALRYVMGSLKGGIAIAVIVVSVLFAACTGIVGASVVTMGVLALPIMNRYGYDMRISSGVICSGGTLGILIPPSIMLIVMANETSISVGKLFAGAIVPGLILGGLYMLYVIVMCWINPNLGPALSAEERSKVTSSEILFKVVKSLVPPLILIVGVLGSIFAGIATPTEAAGMGAALSLILVIIYKRFNRQVLFSVVLNTTQTTSMVLMVAVGATCFTGVFVGSGCGDVVADLIQTIGMGNKWGALGIMLLITFIMGMFIDWIGIVMITFPIFIPIAEAAGFDKLWFVVMCAIMLQSSFLTPPFGYSLIYLKGCAPPEVTTEKIWAGSIPFCLMICLGLLICLVFPTTITWFAGVLVN</sequence>
<dbReference type="PANTHER" id="PTHR33362">
    <property type="entry name" value="SIALIC ACID TRAP TRANSPORTER PERMEASE PROTEIN SIAT-RELATED"/>
    <property type="match status" value="1"/>
</dbReference>
<organism evidence="9 10">
    <name type="scientific">Desulfosarcina alkanivorans</name>
    <dbReference type="NCBI Taxonomy" id="571177"/>
    <lineage>
        <taxon>Bacteria</taxon>
        <taxon>Pseudomonadati</taxon>
        <taxon>Thermodesulfobacteriota</taxon>
        <taxon>Desulfobacteria</taxon>
        <taxon>Desulfobacterales</taxon>
        <taxon>Desulfosarcinaceae</taxon>
        <taxon>Desulfosarcina</taxon>
    </lineage>
</organism>
<name>A0A5K7YMW9_9BACT</name>
<evidence type="ECO:0000256" key="2">
    <source>
        <dbReference type="ARBA" id="ARBA00022475"/>
    </source>
</evidence>
<evidence type="ECO:0000313" key="9">
    <source>
        <dbReference type="EMBL" id="BBO69725.1"/>
    </source>
</evidence>
<feature type="transmembrane region" description="Helical" evidence="7">
    <location>
        <begin position="100"/>
        <end position="131"/>
    </location>
</feature>
<dbReference type="AlphaFoldDB" id="A0A5K7YMW9"/>
<feature type="transmembrane region" description="Helical" evidence="7">
    <location>
        <begin position="256"/>
        <end position="271"/>
    </location>
</feature>
<dbReference type="RefSeq" id="WP_155317736.1">
    <property type="nucleotide sequence ID" value="NZ_AP021874.1"/>
</dbReference>
<dbReference type="InterPro" id="IPR004681">
    <property type="entry name" value="TRAP_DctM"/>
</dbReference>
<feature type="transmembrane region" description="Helical" evidence="7">
    <location>
        <begin position="178"/>
        <end position="203"/>
    </location>
</feature>
<evidence type="ECO:0000256" key="3">
    <source>
        <dbReference type="ARBA" id="ARBA00022519"/>
    </source>
</evidence>
<keyword evidence="10" id="KW-1185">Reference proteome</keyword>
<dbReference type="GO" id="GO:0022857">
    <property type="term" value="F:transmembrane transporter activity"/>
    <property type="evidence" value="ECO:0007669"/>
    <property type="project" value="TreeGrafter"/>
</dbReference>
<accession>A0A5K7YMW9</accession>
<dbReference type="OrthoDB" id="9785600at2"/>
<dbReference type="Pfam" id="PF06808">
    <property type="entry name" value="DctM"/>
    <property type="match status" value="1"/>
</dbReference>
<dbReference type="PIRSF" id="PIRSF006066">
    <property type="entry name" value="HI0050"/>
    <property type="match status" value="1"/>
</dbReference>
<dbReference type="PANTHER" id="PTHR33362:SF7">
    <property type="entry name" value="SLL1103 PROTEIN"/>
    <property type="match status" value="1"/>
</dbReference>
<dbReference type="EMBL" id="AP021874">
    <property type="protein sequence ID" value="BBO69725.1"/>
    <property type="molecule type" value="Genomic_DNA"/>
</dbReference>
<evidence type="ECO:0000256" key="6">
    <source>
        <dbReference type="ARBA" id="ARBA00023136"/>
    </source>
</evidence>
<feature type="transmembrane region" description="Helical" evidence="7">
    <location>
        <begin position="224"/>
        <end position="250"/>
    </location>
</feature>
<evidence type="ECO:0000256" key="5">
    <source>
        <dbReference type="ARBA" id="ARBA00022989"/>
    </source>
</evidence>
<feature type="transmembrane region" description="Helical" evidence="7">
    <location>
        <begin position="410"/>
        <end position="443"/>
    </location>
</feature>
<keyword evidence="5 7" id="KW-1133">Transmembrane helix</keyword>
<reference evidence="9 10" key="1">
    <citation type="submission" date="2019-11" db="EMBL/GenBank/DDBJ databases">
        <title>Comparative genomics of hydrocarbon-degrading Desulfosarcina strains.</title>
        <authorList>
            <person name="Watanabe M."/>
            <person name="Kojima H."/>
            <person name="Fukui M."/>
        </authorList>
    </citation>
    <scope>NUCLEOTIDE SEQUENCE [LARGE SCALE GENOMIC DNA]</scope>
    <source>
        <strain evidence="9 10">PL12</strain>
    </source>
</reference>
<keyword evidence="6 7" id="KW-0472">Membrane</keyword>
<evidence type="ECO:0000256" key="7">
    <source>
        <dbReference type="SAM" id="Phobius"/>
    </source>
</evidence>
<feature type="transmembrane region" description="Helical" evidence="7">
    <location>
        <begin position="371"/>
        <end position="390"/>
    </location>
</feature>
<keyword evidence="3" id="KW-0997">Cell inner membrane</keyword>
<comment type="subcellular location">
    <subcellularLocation>
        <location evidence="1">Cell inner membrane</location>
        <topology evidence="1">Multi-pass membrane protein</topology>
    </subcellularLocation>
</comment>
<feature type="transmembrane region" description="Helical" evidence="7">
    <location>
        <begin position="331"/>
        <end position="359"/>
    </location>
</feature>
<dbReference type="NCBIfam" id="TIGR00786">
    <property type="entry name" value="dctM"/>
    <property type="match status" value="1"/>
</dbReference>
<evidence type="ECO:0000256" key="1">
    <source>
        <dbReference type="ARBA" id="ARBA00004429"/>
    </source>
</evidence>
<evidence type="ECO:0000259" key="8">
    <source>
        <dbReference type="Pfam" id="PF06808"/>
    </source>
</evidence>
<protein>
    <submittedName>
        <fullName evidence="9">Tripartite transporter large subunit</fullName>
    </submittedName>
</protein>
<feature type="transmembrane region" description="Helical" evidence="7">
    <location>
        <begin position="143"/>
        <end position="166"/>
    </location>
</feature>
<dbReference type="KEGG" id="dalk:DSCA_36550"/>
<feature type="transmembrane region" description="Helical" evidence="7">
    <location>
        <begin position="292"/>
        <end position="311"/>
    </location>
</feature>
<evidence type="ECO:0000256" key="4">
    <source>
        <dbReference type="ARBA" id="ARBA00022692"/>
    </source>
</evidence>